<dbReference type="EMBL" id="QAOT01000016">
    <property type="protein sequence ID" value="PTR14591.1"/>
    <property type="molecule type" value="Genomic_DNA"/>
</dbReference>
<comment type="caution">
    <text evidence="1">The sequence shown here is derived from an EMBL/GenBank/DDBJ whole genome shotgun (WGS) entry which is preliminary data.</text>
</comment>
<reference evidence="1 2" key="1">
    <citation type="submission" date="2018-04" db="EMBL/GenBank/DDBJ databases">
        <title>Genomic Encyclopedia of Type Strains, Phase III (KMG-III): the genomes of soil and plant-associated and newly described type strains.</title>
        <authorList>
            <person name="Whitman W."/>
        </authorList>
    </citation>
    <scope>NUCLEOTIDE SEQUENCE [LARGE SCALE GENOMIC DNA]</scope>
    <source>
        <strain evidence="1 2">KA25</strain>
    </source>
</reference>
<name>A0A2T5JWP9_9RHOB</name>
<evidence type="ECO:0000313" key="2">
    <source>
        <dbReference type="Proteomes" id="UP000244060"/>
    </source>
</evidence>
<dbReference type="AlphaFoldDB" id="A0A2T5JWP9"/>
<gene>
    <name evidence="1" type="ORF">C8J28_11663</name>
</gene>
<dbReference type="Proteomes" id="UP000244060">
    <property type="component" value="Unassembled WGS sequence"/>
</dbReference>
<dbReference type="OrthoDB" id="9996637at2"/>
<accession>A0A2T5JWP9</accession>
<organism evidence="1 2">
    <name type="scientific">Cereibacter azotoformans</name>
    <dbReference type="NCBI Taxonomy" id="43057"/>
    <lineage>
        <taxon>Bacteria</taxon>
        <taxon>Pseudomonadati</taxon>
        <taxon>Pseudomonadota</taxon>
        <taxon>Alphaproteobacteria</taxon>
        <taxon>Rhodobacterales</taxon>
        <taxon>Paracoccaceae</taxon>
        <taxon>Cereibacter</taxon>
    </lineage>
</organism>
<evidence type="ECO:0000313" key="1">
    <source>
        <dbReference type="EMBL" id="PTR14591.1"/>
    </source>
</evidence>
<proteinExistence type="predicted"/>
<protein>
    <submittedName>
        <fullName evidence="1">Uncharacterized protein</fullName>
    </submittedName>
</protein>
<sequence length="169" mass="18257">MPRAGKPRADAPPLPPDAVRLAEAAEVVGVGAERLRQLAREGRFEIRRGQVSLTAAIGGVIAALRERAKRDTKTASLSRAQDARAELLAARTQRRRELMVARGDADQAIQELGRRAVAALRRVPVERVAEPLRAPVLAEVHEAERAINSAVRKARAALANGDFSEVTPQ</sequence>
<keyword evidence="2" id="KW-1185">Reference proteome</keyword>